<reference evidence="7 8" key="1">
    <citation type="submission" date="2016-05" db="EMBL/GenBank/DDBJ databases">
        <title>Niabella ginsenosidivorans BS26 whole genome sequencing.</title>
        <authorList>
            <person name="Im W.T."/>
            <person name="Siddiqi M.Z."/>
        </authorList>
    </citation>
    <scope>NUCLEOTIDE SEQUENCE [LARGE SCALE GENOMIC DNA]</scope>
    <source>
        <strain evidence="7 8">BS26</strain>
    </source>
</reference>
<dbReference type="PANTHER" id="PTHR30055:SF175">
    <property type="entry name" value="HTH-TYPE TRANSCRIPTIONAL REPRESSOR KSTR2"/>
    <property type="match status" value="1"/>
</dbReference>
<gene>
    <name evidence="7" type="ORF">A8C56_18285</name>
</gene>
<evidence type="ECO:0000313" key="8">
    <source>
        <dbReference type="Proteomes" id="UP000077667"/>
    </source>
</evidence>
<dbReference type="EMBL" id="CP015772">
    <property type="protein sequence ID" value="ANH82664.1"/>
    <property type="molecule type" value="Genomic_DNA"/>
</dbReference>
<dbReference type="Pfam" id="PF17932">
    <property type="entry name" value="TetR_C_24"/>
    <property type="match status" value="1"/>
</dbReference>
<evidence type="ECO:0000256" key="4">
    <source>
        <dbReference type="ARBA" id="ARBA00023163"/>
    </source>
</evidence>
<keyword evidence="1" id="KW-0678">Repressor</keyword>
<evidence type="ECO:0000313" key="7">
    <source>
        <dbReference type="EMBL" id="ANH82664.1"/>
    </source>
</evidence>
<dbReference type="GO" id="GO:0003700">
    <property type="term" value="F:DNA-binding transcription factor activity"/>
    <property type="evidence" value="ECO:0007669"/>
    <property type="project" value="TreeGrafter"/>
</dbReference>
<dbReference type="KEGG" id="nia:A8C56_18285"/>
<evidence type="ECO:0000256" key="3">
    <source>
        <dbReference type="ARBA" id="ARBA00023125"/>
    </source>
</evidence>
<dbReference type="AlphaFoldDB" id="A0A1A9I810"/>
<dbReference type="Proteomes" id="UP000077667">
    <property type="component" value="Chromosome"/>
</dbReference>
<feature type="DNA-binding region" description="H-T-H motif" evidence="5">
    <location>
        <begin position="32"/>
        <end position="51"/>
    </location>
</feature>
<dbReference type="GO" id="GO:0000976">
    <property type="term" value="F:transcription cis-regulatory region binding"/>
    <property type="evidence" value="ECO:0007669"/>
    <property type="project" value="TreeGrafter"/>
</dbReference>
<feature type="domain" description="HTH tetR-type" evidence="6">
    <location>
        <begin position="9"/>
        <end position="69"/>
    </location>
</feature>
<dbReference type="InterPro" id="IPR050109">
    <property type="entry name" value="HTH-type_TetR-like_transc_reg"/>
</dbReference>
<accession>A0A1A9I810</accession>
<dbReference type="Gene3D" id="1.10.357.10">
    <property type="entry name" value="Tetracycline Repressor, domain 2"/>
    <property type="match status" value="1"/>
</dbReference>
<keyword evidence="3 5" id="KW-0238">DNA-binding</keyword>
<sequence length="194" mass="22445">MATSTRKRSSKKEEILKTAARMFREKGYAGTSMRDLAEKIGIEAASLYNHIQSKGEILEEIIFSIARDCQEQLESMNPSDTALQKIESLVRFHTKMMIDHFESYSVMVSEWMHLDDEKLGDFVNERRRYVKKIEAIVQDGIDNKEFKPVLPYVVVLNILSSVRGLEFWQKSAKTHTAEEMEENMVKHLIDGLKL</sequence>
<dbReference type="PANTHER" id="PTHR30055">
    <property type="entry name" value="HTH-TYPE TRANSCRIPTIONAL REGULATOR RUTR"/>
    <property type="match status" value="1"/>
</dbReference>
<keyword evidence="4" id="KW-0804">Transcription</keyword>
<dbReference type="PROSITE" id="PS50977">
    <property type="entry name" value="HTH_TETR_2"/>
    <property type="match status" value="1"/>
</dbReference>
<proteinExistence type="predicted"/>
<dbReference type="InterPro" id="IPR036271">
    <property type="entry name" value="Tet_transcr_reg_TetR-rel_C_sf"/>
</dbReference>
<dbReference type="OrthoDB" id="9814200at2"/>
<dbReference type="SUPFAM" id="SSF48498">
    <property type="entry name" value="Tetracyclin repressor-like, C-terminal domain"/>
    <property type="match status" value="1"/>
</dbReference>
<dbReference type="STRING" id="1176587.A8C56_18285"/>
<dbReference type="SUPFAM" id="SSF46689">
    <property type="entry name" value="Homeodomain-like"/>
    <property type="match status" value="1"/>
</dbReference>
<dbReference type="InterPro" id="IPR041490">
    <property type="entry name" value="KstR2_TetR_C"/>
</dbReference>
<evidence type="ECO:0000256" key="2">
    <source>
        <dbReference type="ARBA" id="ARBA00023015"/>
    </source>
</evidence>
<keyword evidence="2" id="KW-0805">Transcription regulation</keyword>
<keyword evidence="8" id="KW-1185">Reference proteome</keyword>
<dbReference type="RefSeq" id="WP_067759266.1">
    <property type="nucleotide sequence ID" value="NZ_CP015772.1"/>
</dbReference>
<dbReference type="InterPro" id="IPR009057">
    <property type="entry name" value="Homeodomain-like_sf"/>
</dbReference>
<evidence type="ECO:0000256" key="1">
    <source>
        <dbReference type="ARBA" id="ARBA00022491"/>
    </source>
</evidence>
<evidence type="ECO:0000256" key="5">
    <source>
        <dbReference type="PROSITE-ProRule" id="PRU00335"/>
    </source>
</evidence>
<dbReference type="PRINTS" id="PR00455">
    <property type="entry name" value="HTHTETR"/>
</dbReference>
<protein>
    <submittedName>
        <fullName evidence="7">TetR family transcriptional regulator</fullName>
    </submittedName>
</protein>
<dbReference type="Pfam" id="PF00440">
    <property type="entry name" value="TetR_N"/>
    <property type="match status" value="1"/>
</dbReference>
<dbReference type="InterPro" id="IPR001647">
    <property type="entry name" value="HTH_TetR"/>
</dbReference>
<name>A0A1A9I810_9BACT</name>
<evidence type="ECO:0000259" key="6">
    <source>
        <dbReference type="PROSITE" id="PS50977"/>
    </source>
</evidence>
<dbReference type="Gene3D" id="1.10.10.60">
    <property type="entry name" value="Homeodomain-like"/>
    <property type="match status" value="1"/>
</dbReference>
<organism evidence="7 8">
    <name type="scientific">Niabella ginsenosidivorans</name>
    <dbReference type="NCBI Taxonomy" id="1176587"/>
    <lineage>
        <taxon>Bacteria</taxon>
        <taxon>Pseudomonadati</taxon>
        <taxon>Bacteroidota</taxon>
        <taxon>Chitinophagia</taxon>
        <taxon>Chitinophagales</taxon>
        <taxon>Chitinophagaceae</taxon>
        <taxon>Niabella</taxon>
    </lineage>
</organism>